<organism evidence="5 6">
    <name type="scientific">Manihot esculenta</name>
    <name type="common">Cassava</name>
    <name type="synonym">Jatropha manihot</name>
    <dbReference type="NCBI Taxonomy" id="3983"/>
    <lineage>
        <taxon>Eukaryota</taxon>
        <taxon>Viridiplantae</taxon>
        <taxon>Streptophyta</taxon>
        <taxon>Embryophyta</taxon>
        <taxon>Tracheophyta</taxon>
        <taxon>Spermatophyta</taxon>
        <taxon>Magnoliopsida</taxon>
        <taxon>eudicotyledons</taxon>
        <taxon>Gunneridae</taxon>
        <taxon>Pentapetalae</taxon>
        <taxon>rosids</taxon>
        <taxon>fabids</taxon>
        <taxon>Malpighiales</taxon>
        <taxon>Euphorbiaceae</taxon>
        <taxon>Crotonoideae</taxon>
        <taxon>Manihoteae</taxon>
        <taxon>Manihot</taxon>
    </lineage>
</organism>
<keyword evidence="3" id="KW-0568">Pathogenesis-related protein</keyword>
<evidence type="ECO:0000313" key="6">
    <source>
        <dbReference type="Proteomes" id="UP000091857"/>
    </source>
</evidence>
<dbReference type="OMA" id="YVYHYTI"/>
<dbReference type="Gene3D" id="3.30.530.20">
    <property type="match status" value="1"/>
</dbReference>
<keyword evidence="2" id="KW-0611">Plant defense</keyword>
<dbReference type="AlphaFoldDB" id="A0A2C9WBG1"/>
<dbReference type="InterPro" id="IPR050279">
    <property type="entry name" value="Plant_def-hormone_signal"/>
</dbReference>
<reference evidence="6" key="1">
    <citation type="journal article" date="2016" name="Nat. Biotechnol.">
        <title>Sequencing wild and cultivated cassava and related species reveals extensive interspecific hybridization and genetic diversity.</title>
        <authorList>
            <person name="Bredeson J.V."/>
            <person name="Lyons J.B."/>
            <person name="Prochnik S.E."/>
            <person name="Wu G.A."/>
            <person name="Ha C.M."/>
            <person name="Edsinger-Gonzales E."/>
            <person name="Grimwood J."/>
            <person name="Schmutz J."/>
            <person name="Rabbi I.Y."/>
            <person name="Egesi C."/>
            <person name="Nauluvula P."/>
            <person name="Lebot V."/>
            <person name="Ndunguru J."/>
            <person name="Mkamilo G."/>
            <person name="Bart R.S."/>
            <person name="Setter T.L."/>
            <person name="Gleadow R.M."/>
            <person name="Kulakow P."/>
            <person name="Ferguson M.E."/>
            <person name="Rounsley S."/>
            <person name="Rokhsar D.S."/>
        </authorList>
    </citation>
    <scope>NUCLEOTIDE SEQUENCE [LARGE SCALE GENOMIC DNA]</scope>
    <source>
        <strain evidence="6">cv. AM560-2</strain>
    </source>
</reference>
<name>A0A2C9WBG1_MANES</name>
<dbReference type="OrthoDB" id="829960at2759"/>
<dbReference type="PRINTS" id="PR00634">
    <property type="entry name" value="BETALLERGEN"/>
</dbReference>
<protein>
    <recommendedName>
        <fullName evidence="4">Bet v I/Major latex protein domain-containing protein</fullName>
    </recommendedName>
</protein>
<accession>A0A2C9WBG1</accession>
<proteinExistence type="inferred from homology"/>
<comment type="similarity">
    <text evidence="1">Belongs to the BetVI family.</text>
</comment>
<dbReference type="CDD" id="cd07816">
    <property type="entry name" value="Bet_v1-like"/>
    <property type="match status" value="1"/>
</dbReference>
<dbReference type="Proteomes" id="UP000091857">
    <property type="component" value="Chromosome 3"/>
</dbReference>
<dbReference type="GO" id="GO:0038023">
    <property type="term" value="F:signaling receptor activity"/>
    <property type="evidence" value="ECO:0000318"/>
    <property type="project" value="GO_Central"/>
</dbReference>
<evidence type="ECO:0000313" key="5">
    <source>
        <dbReference type="EMBL" id="OAY56076.1"/>
    </source>
</evidence>
<dbReference type="EMBL" id="CM004389">
    <property type="protein sequence ID" value="OAY56076.1"/>
    <property type="molecule type" value="Genomic_DNA"/>
</dbReference>
<dbReference type="PANTHER" id="PTHR31213:SF204">
    <property type="entry name" value="BET V I_MAJOR LATEX PROTEIN DOMAIN-CONTAINING PROTEIN"/>
    <property type="match status" value="1"/>
</dbReference>
<dbReference type="GO" id="GO:0010427">
    <property type="term" value="F:abscisic acid binding"/>
    <property type="evidence" value="ECO:0000318"/>
    <property type="project" value="GO_Central"/>
</dbReference>
<dbReference type="GO" id="GO:0009738">
    <property type="term" value="P:abscisic acid-activated signaling pathway"/>
    <property type="evidence" value="ECO:0000318"/>
    <property type="project" value="GO_Central"/>
</dbReference>
<feature type="domain" description="Bet v I/Major latex protein" evidence="4">
    <location>
        <begin position="1"/>
        <end position="154"/>
    </location>
</feature>
<dbReference type="InterPro" id="IPR000916">
    <property type="entry name" value="Bet_v_I/MLP"/>
</dbReference>
<evidence type="ECO:0000256" key="3">
    <source>
        <dbReference type="ARBA" id="ARBA00023265"/>
    </source>
</evidence>
<dbReference type="InterPro" id="IPR023393">
    <property type="entry name" value="START-like_dom_sf"/>
</dbReference>
<dbReference type="PANTHER" id="PTHR31213">
    <property type="entry name" value="OS08G0374000 PROTEIN-RELATED"/>
    <property type="match status" value="1"/>
</dbReference>
<dbReference type="Pfam" id="PF00407">
    <property type="entry name" value="Bet_v_1"/>
    <property type="match status" value="1"/>
</dbReference>
<dbReference type="GO" id="GO:0006952">
    <property type="term" value="P:defense response"/>
    <property type="evidence" value="ECO:0007669"/>
    <property type="project" value="UniProtKB-KW"/>
</dbReference>
<dbReference type="SUPFAM" id="SSF55961">
    <property type="entry name" value="Bet v1-like"/>
    <property type="match status" value="1"/>
</dbReference>
<dbReference type="SMART" id="SM01037">
    <property type="entry name" value="Bet_v_1"/>
    <property type="match status" value="1"/>
</dbReference>
<evidence type="ECO:0000259" key="4">
    <source>
        <dbReference type="SMART" id="SM01037"/>
    </source>
</evidence>
<dbReference type="Gramene" id="Manes.03G200600.1.v8.1">
    <property type="protein sequence ID" value="Manes.03G200600.1.v8.1.CDS"/>
    <property type="gene ID" value="Manes.03G200600.v8.1"/>
</dbReference>
<dbReference type="InterPro" id="IPR024949">
    <property type="entry name" value="Bet_v_I_allergen"/>
</dbReference>
<dbReference type="GO" id="GO:0005737">
    <property type="term" value="C:cytoplasm"/>
    <property type="evidence" value="ECO:0000318"/>
    <property type="project" value="GO_Central"/>
</dbReference>
<sequence>MGFVTYEMELISIVSPTKLFSAIVLEAGDFLPKIFPQLIASFITIEGDGGPGTIKQINYVDGKYVKERTDAIDKENFMYAYSVIEGEALMNKFEKLCYEYKFEGRPDGDGGSICRSNIKYYTIGNTEMKQEEIDARKEKSLEMFRAIEAYLLANPES</sequence>
<evidence type="ECO:0000256" key="2">
    <source>
        <dbReference type="ARBA" id="ARBA00022821"/>
    </source>
</evidence>
<dbReference type="STRING" id="3983.A0A2C9WBG1"/>
<gene>
    <name evidence="5" type="ORF">MANES_03G200600v8</name>
</gene>
<dbReference type="GO" id="GO:0005634">
    <property type="term" value="C:nucleus"/>
    <property type="evidence" value="ECO:0000318"/>
    <property type="project" value="GO_Central"/>
</dbReference>
<dbReference type="GO" id="GO:0004864">
    <property type="term" value="F:protein phosphatase inhibitor activity"/>
    <property type="evidence" value="ECO:0000318"/>
    <property type="project" value="GO_Central"/>
</dbReference>
<keyword evidence="6" id="KW-1185">Reference proteome</keyword>
<dbReference type="FunFam" id="3.30.530.20:FF:000007">
    <property type="entry name" value="Major pollen allergen Bet v 1-A"/>
    <property type="match status" value="1"/>
</dbReference>
<comment type="caution">
    <text evidence="5">The sequence shown here is derived from an EMBL/GenBank/DDBJ whole genome shotgun (WGS) entry which is preliminary data.</text>
</comment>
<evidence type="ECO:0000256" key="1">
    <source>
        <dbReference type="ARBA" id="ARBA00009744"/>
    </source>
</evidence>